<sequence length="185" mass="19792">MSPFLTALIASATILTIILATDLGRRKVTNMRLLRSLLAVAIVIALFVHSLPTAGNDVSLQLAGIGLGAICGLIAGALLPAHREASGEIYTRGGIGYAVLWIVLSSSRVLFAYGTEHWFPAGIIKFSIDYKLSGQDVYANAFVFMSLAMVLARTGVLLARRRRLNAEGAETTVPSRYEQRADTAA</sequence>
<proteinExistence type="predicted"/>
<evidence type="ECO:0008006" key="4">
    <source>
        <dbReference type="Google" id="ProtNLM"/>
    </source>
</evidence>
<keyword evidence="3" id="KW-1185">Reference proteome</keyword>
<feature type="transmembrane region" description="Helical" evidence="1">
    <location>
        <begin position="94"/>
        <end position="113"/>
    </location>
</feature>
<keyword evidence="1" id="KW-1133">Transmembrane helix</keyword>
<reference evidence="3" key="1">
    <citation type="journal article" date="2019" name="Int. J. Syst. Evol. Microbiol.">
        <title>The Global Catalogue of Microorganisms (GCM) 10K type strain sequencing project: providing services to taxonomists for standard genome sequencing and annotation.</title>
        <authorList>
            <consortium name="The Broad Institute Genomics Platform"/>
            <consortium name="The Broad Institute Genome Sequencing Center for Infectious Disease"/>
            <person name="Wu L."/>
            <person name="Ma J."/>
        </authorList>
    </citation>
    <scope>NUCLEOTIDE SEQUENCE [LARGE SCALE GENOMIC DNA]</scope>
    <source>
        <strain evidence="3">JCM 17138</strain>
    </source>
</reference>
<evidence type="ECO:0000313" key="2">
    <source>
        <dbReference type="EMBL" id="GAA3773702.1"/>
    </source>
</evidence>
<name>A0ABP7GVV5_9ACTN</name>
<feature type="transmembrane region" description="Helical" evidence="1">
    <location>
        <begin position="137"/>
        <end position="159"/>
    </location>
</feature>
<gene>
    <name evidence="2" type="ORF">GCM10022403_005960</name>
</gene>
<evidence type="ECO:0000313" key="3">
    <source>
        <dbReference type="Proteomes" id="UP001501009"/>
    </source>
</evidence>
<keyword evidence="1" id="KW-0812">Transmembrane</keyword>
<protein>
    <recommendedName>
        <fullName evidence="4">Integral membrane protein</fullName>
    </recommendedName>
</protein>
<dbReference type="Proteomes" id="UP001501009">
    <property type="component" value="Unassembled WGS sequence"/>
</dbReference>
<dbReference type="RefSeq" id="WP_275781252.1">
    <property type="nucleotide sequence ID" value="NZ_BAABDE010000003.1"/>
</dbReference>
<feature type="transmembrane region" description="Helical" evidence="1">
    <location>
        <begin position="36"/>
        <end position="54"/>
    </location>
</feature>
<keyword evidence="1" id="KW-0472">Membrane</keyword>
<evidence type="ECO:0000256" key="1">
    <source>
        <dbReference type="SAM" id="Phobius"/>
    </source>
</evidence>
<feature type="transmembrane region" description="Helical" evidence="1">
    <location>
        <begin position="60"/>
        <end position="82"/>
    </location>
</feature>
<accession>A0ABP7GVV5</accession>
<dbReference type="EMBL" id="BAABDE010000003">
    <property type="protein sequence ID" value="GAA3773702.1"/>
    <property type="molecule type" value="Genomic_DNA"/>
</dbReference>
<feature type="transmembrane region" description="Helical" evidence="1">
    <location>
        <begin position="6"/>
        <end position="24"/>
    </location>
</feature>
<comment type="caution">
    <text evidence="2">The sequence shown here is derived from an EMBL/GenBank/DDBJ whole genome shotgun (WGS) entry which is preliminary data.</text>
</comment>
<organism evidence="2 3">
    <name type="scientific">Streptomyces coacervatus</name>
    <dbReference type="NCBI Taxonomy" id="647381"/>
    <lineage>
        <taxon>Bacteria</taxon>
        <taxon>Bacillati</taxon>
        <taxon>Actinomycetota</taxon>
        <taxon>Actinomycetes</taxon>
        <taxon>Kitasatosporales</taxon>
        <taxon>Streptomycetaceae</taxon>
        <taxon>Streptomyces</taxon>
    </lineage>
</organism>